<evidence type="ECO:0000313" key="2">
    <source>
        <dbReference type="Proteomes" id="UP000230000"/>
    </source>
</evidence>
<dbReference type="Pfam" id="PF12771">
    <property type="entry name" value="SusD-like_2"/>
    <property type="match status" value="1"/>
</dbReference>
<dbReference type="InterPro" id="IPR041662">
    <property type="entry name" value="SusD-like_2"/>
</dbReference>
<gene>
    <name evidence="1" type="ORF">BXY57_1996</name>
</gene>
<dbReference type="PROSITE" id="PS51257">
    <property type="entry name" value="PROKAR_LIPOPROTEIN"/>
    <property type="match status" value="1"/>
</dbReference>
<organism evidence="1 2">
    <name type="scientific">Thermoflavifilum aggregans</name>
    <dbReference type="NCBI Taxonomy" id="454188"/>
    <lineage>
        <taxon>Bacteria</taxon>
        <taxon>Pseudomonadati</taxon>
        <taxon>Bacteroidota</taxon>
        <taxon>Chitinophagia</taxon>
        <taxon>Chitinophagales</taxon>
        <taxon>Chitinophagaceae</taxon>
        <taxon>Thermoflavifilum</taxon>
    </lineage>
</organism>
<proteinExistence type="predicted"/>
<dbReference type="Proteomes" id="UP000230000">
    <property type="component" value="Unassembled WGS sequence"/>
</dbReference>
<dbReference type="SUPFAM" id="SSF48452">
    <property type="entry name" value="TPR-like"/>
    <property type="match status" value="1"/>
</dbReference>
<reference evidence="1 2" key="1">
    <citation type="submission" date="2017-11" db="EMBL/GenBank/DDBJ databases">
        <title>Genomic Encyclopedia of Archaeal and Bacterial Type Strains, Phase II (KMG-II): From Individual Species to Whole Genera.</title>
        <authorList>
            <person name="Goeker M."/>
        </authorList>
    </citation>
    <scope>NUCLEOTIDE SEQUENCE [LARGE SCALE GENOMIC DNA]</scope>
    <source>
        <strain evidence="1 2">DSM 27268</strain>
    </source>
</reference>
<protein>
    <submittedName>
        <fullName evidence="1">SusD-like starch-binding protein associating with outer membrane</fullName>
    </submittedName>
</protein>
<name>A0A2M9CWR6_9BACT</name>
<dbReference type="Gene3D" id="1.25.40.390">
    <property type="match status" value="1"/>
</dbReference>
<comment type="caution">
    <text evidence="1">The sequence shown here is derived from an EMBL/GenBank/DDBJ whole genome shotgun (WGS) entry which is preliminary data.</text>
</comment>
<accession>A0A2M9CWR6</accession>
<dbReference type="AlphaFoldDB" id="A0A2M9CWR6"/>
<dbReference type="InterPro" id="IPR011990">
    <property type="entry name" value="TPR-like_helical_dom_sf"/>
</dbReference>
<dbReference type="EMBL" id="PGFG01000001">
    <property type="protein sequence ID" value="PJJ76382.1"/>
    <property type="molecule type" value="Genomic_DNA"/>
</dbReference>
<keyword evidence="2" id="KW-1185">Reference proteome</keyword>
<dbReference type="RefSeq" id="WP_100314874.1">
    <property type="nucleotide sequence ID" value="NZ_PGFG01000001.1"/>
</dbReference>
<dbReference type="OrthoDB" id="614457at2"/>
<sequence>MQKKIFYIVISLSLLIGLSSCKKGFLTDLAQNPNSPSGADPSLVLPGVLSNLAANISGGATYQSQGVWLGYWNYSGGYSLNQPVQSYKMTTDAPQVWDNYYGILSNANYIEQTASSMPNMQNFVAIAKIIKAICFEYLVDVYNDVPYSQALKGTGDLFPQYDKGSDIYDSLVAQLDDAMNIIQNSPNAVNPGSSDIMYGGNMGLWLKFANTIKLRMLVRESNVSSKQSFIQSEIGKTASIGYIGFGEDALVNPGYLNSSGKQNPIWQNYALTPSGSLVADGYNYLRGGKAAMDFYKLNNDPRLAYFYGQIGDDPRDPNFFSTPVESQIDTSKYAADPLGEQTLQPSKGSGLGPGVLKGYNAPAVIMLAAESYFVQAEAVVRGYMSGNAQTLYQNGITASFEYLNVGGQQSVADQQAQTYYSQNIANVGWNASSNKIQAIITQKWAALNGICNVEAWNDWRRTGFPIVPVSVYPGRVADHMPYRYLYPTSEYQRNIDALKADGGDQIDAFTNKIFWGQ</sequence>
<evidence type="ECO:0000313" key="1">
    <source>
        <dbReference type="EMBL" id="PJJ76382.1"/>
    </source>
</evidence>